<feature type="signal peptide" evidence="1">
    <location>
        <begin position="1"/>
        <end position="21"/>
    </location>
</feature>
<proteinExistence type="predicted"/>
<evidence type="ECO:0000313" key="2">
    <source>
        <dbReference type="EMBL" id="MDA5095191.1"/>
    </source>
</evidence>
<keyword evidence="1" id="KW-0732">Signal</keyword>
<feature type="chain" id="PRO_5045603894" evidence="1">
    <location>
        <begin position="22"/>
        <end position="339"/>
    </location>
</feature>
<protein>
    <submittedName>
        <fullName evidence="2">TraB/GumN family protein</fullName>
    </submittedName>
</protein>
<dbReference type="CDD" id="cd14789">
    <property type="entry name" value="Tiki"/>
    <property type="match status" value="1"/>
</dbReference>
<dbReference type="Proteomes" id="UP001528040">
    <property type="component" value="Unassembled WGS sequence"/>
</dbReference>
<dbReference type="PANTHER" id="PTHR40590:SF1">
    <property type="entry name" value="CYTOPLASMIC PROTEIN"/>
    <property type="match status" value="1"/>
</dbReference>
<organism evidence="2 3">
    <name type="scientific">Aliiroseovarius salicola</name>
    <dbReference type="NCBI Taxonomy" id="3009082"/>
    <lineage>
        <taxon>Bacteria</taxon>
        <taxon>Pseudomonadati</taxon>
        <taxon>Pseudomonadota</taxon>
        <taxon>Alphaproteobacteria</taxon>
        <taxon>Rhodobacterales</taxon>
        <taxon>Paracoccaceae</taxon>
        <taxon>Aliiroseovarius</taxon>
    </lineage>
</organism>
<dbReference type="PANTHER" id="PTHR40590">
    <property type="entry name" value="CYTOPLASMIC PROTEIN-RELATED"/>
    <property type="match status" value="1"/>
</dbReference>
<dbReference type="RefSeq" id="WP_271054900.1">
    <property type="nucleotide sequence ID" value="NZ_JAQIIO010000008.1"/>
</dbReference>
<evidence type="ECO:0000313" key="3">
    <source>
        <dbReference type="Proteomes" id="UP001528040"/>
    </source>
</evidence>
<evidence type="ECO:0000256" key="1">
    <source>
        <dbReference type="SAM" id="SignalP"/>
    </source>
</evidence>
<reference evidence="2 3" key="1">
    <citation type="submission" date="2023-01" db="EMBL/GenBank/DDBJ databases">
        <authorList>
            <person name="Yoon J.-W."/>
        </authorList>
    </citation>
    <scope>NUCLEOTIDE SEQUENCE [LARGE SCALE GENOMIC DNA]</scope>
    <source>
        <strain evidence="2 3">KMU-50</strain>
    </source>
</reference>
<dbReference type="InterPro" id="IPR047111">
    <property type="entry name" value="YbaP-like"/>
</dbReference>
<sequence>MQRLFSLALATLFALNGAAYALCTGANALDSLPASTRVAIQDRVDGIPYSEGLLWLAEKDQRSLVLIGTIHVPDPRLDTLLAQLQPHLASADKLFLELTSEEEQLFQSMMQRDPAKFLIMSGPGLDERLSPEAWSKLTDTLADLPHLGLPPEAASRLQPWFLGLLLAMPPCMFDSLAQGKLGLDRRIEKAAAQLDLPAGGLDDPQSLMDMFSDHPLDEQIEDMEAGIMLMDHDPSSIVALVESYFDGNFQIGWEVSLQQGRDVAAKTGRTAWLDAEIAEMEYQMLTVRNQLWLEELTQENQPARAVIAVGAAHMPGESGLLNLLAQDGWNISSIALDLP</sequence>
<comment type="caution">
    <text evidence="2">The sequence shown here is derived from an EMBL/GenBank/DDBJ whole genome shotgun (WGS) entry which is preliminary data.</text>
</comment>
<gene>
    <name evidence="2" type="ORF">O2N63_13975</name>
</gene>
<dbReference type="InterPro" id="IPR002816">
    <property type="entry name" value="TraB/PrgY/GumN_fam"/>
</dbReference>
<dbReference type="Pfam" id="PF01963">
    <property type="entry name" value="TraB_PrgY_gumN"/>
    <property type="match status" value="1"/>
</dbReference>
<dbReference type="EMBL" id="JAQIIO010000008">
    <property type="protein sequence ID" value="MDA5095191.1"/>
    <property type="molecule type" value="Genomic_DNA"/>
</dbReference>
<name>A0ABT4W3U1_9RHOB</name>
<accession>A0ABT4W3U1</accession>
<keyword evidence="3" id="KW-1185">Reference proteome</keyword>